<keyword evidence="3 6" id="KW-0812">Transmembrane</keyword>
<evidence type="ECO:0000256" key="5">
    <source>
        <dbReference type="ARBA" id="ARBA00023136"/>
    </source>
</evidence>
<dbReference type="InterPro" id="IPR003838">
    <property type="entry name" value="ABC3_permease_C"/>
</dbReference>
<feature type="transmembrane region" description="Helical" evidence="6">
    <location>
        <begin position="277"/>
        <end position="299"/>
    </location>
</feature>
<feature type="domain" description="ABC3 transporter permease C-terminal" evidence="7">
    <location>
        <begin position="666"/>
        <end position="775"/>
    </location>
</feature>
<protein>
    <submittedName>
        <fullName evidence="9">ABC transporter permease</fullName>
    </submittedName>
</protein>
<evidence type="ECO:0000256" key="3">
    <source>
        <dbReference type="ARBA" id="ARBA00022692"/>
    </source>
</evidence>
<dbReference type="InterPro" id="IPR050250">
    <property type="entry name" value="Macrolide_Exporter_MacB"/>
</dbReference>
<reference evidence="9 10" key="1">
    <citation type="submission" date="2021-04" db="EMBL/GenBank/DDBJ databases">
        <title>Chitinophaga sp. nov., isolated from the rhizosphere soil.</title>
        <authorList>
            <person name="He S."/>
        </authorList>
    </citation>
    <scope>NUCLEOTIDE SEQUENCE [LARGE SCALE GENOMIC DNA]</scope>
    <source>
        <strain evidence="9 10">2R12</strain>
    </source>
</reference>
<evidence type="ECO:0000259" key="8">
    <source>
        <dbReference type="Pfam" id="PF12704"/>
    </source>
</evidence>
<evidence type="ECO:0000313" key="9">
    <source>
        <dbReference type="EMBL" id="MBS0030463.1"/>
    </source>
</evidence>
<dbReference type="Pfam" id="PF12704">
    <property type="entry name" value="MacB_PCD"/>
    <property type="match status" value="2"/>
</dbReference>
<feature type="transmembrane region" description="Helical" evidence="6">
    <location>
        <begin position="659"/>
        <end position="683"/>
    </location>
</feature>
<dbReference type="RefSeq" id="WP_211975601.1">
    <property type="nucleotide sequence ID" value="NZ_CBFHAM010000077.1"/>
</dbReference>
<feature type="transmembrane region" description="Helical" evidence="6">
    <location>
        <begin position="328"/>
        <end position="351"/>
    </location>
</feature>
<accession>A0ABS5J5Y6</accession>
<name>A0ABS5J5Y6_9BACT</name>
<evidence type="ECO:0000256" key="4">
    <source>
        <dbReference type="ARBA" id="ARBA00022989"/>
    </source>
</evidence>
<evidence type="ECO:0000256" key="1">
    <source>
        <dbReference type="ARBA" id="ARBA00004651"/>
    </source>
</evidence>
<dbReference type="PANTHER" id="PTHR30572">
    <property type="entry name" value="MEMBRANE COMPONENT OF TRANSPORTER-RELATED"/>
    <property type="match status" value="1"/>
</dbReference>
<evidence type="ECO:0000256" key="2">
    <source>
        <dbReference type="ARBA" id="ARBA00022475"/>
    </source>
</evidence>
<feature type="domain" description="MacB-like periplasmic core" evidence="8">
    <location>
        <begin position="20"/>
        <end position="238"/>
    </location>
</feature>
<sequence>MFKNYFRHGWRNLLKNKLSTLINIGGLSIGLATGIIILLWINDEYSFDTFHKNSADIFLLMQNQQREGSWSTGDVTPAPLAAKIKQELPEIKYVTRSAWGGQQLVGAGNKNIYQESLYTDPDYFNMFTYPAIQGDPVAALREPGNVVLTESAADRLFGKDDPMGKIIRHNNQHNLKVAAVIRDVPPNSTAQFDLILPFRLFELENADWINKWDNNRLGTWVQLQPGSSIAGFNAKLKTVIQQATGDKSGYLFAYPAADLHLYGSFRNGRPNGGRIEIILLLGTIGLFILLIACINFMNLSTARSEHRAREVGVRKALGASRRTIIGQFLVEALLITFLALLLGILLAKLAIPGLNRISGRSIGFDFSNWRILSGLLLLSLFTGLVSGSYPAFFLSSFQPVKVLKGVVTQPRSSGMFRKGLVTFQFIISIFLIISTIVIYQQIRHGENRPVGYQQENLVEIPARGDMANKFTILKEDLLRIPEIESVSAGTDDLLGYGGSTDDVKWPGKTPDQNFPVTITWVQYDWVKTAGLQLLAGRDFSADYGRDSVGCIINEAAVRKMGLKEPVIGTLLGSNPVIGVVKDFISNNPYRSPGPMVVYLGKGGMGHFFVRLRKTDSPQAALTKIEGAVKKHNPEFPFEFHFTKEAYQRKFNGIRSSGFMLNWTGSLAILISCLGLFGLSSFLAERRGKEIGIRKIMGAGESRIWFMLAKEFLKPVLIAFLVTVPLAVFALRIALKGIDYRVELQWWMFLAAGILTVIIAVGTISYQGIKAARTNPVKALKTE</sequence>
<gene>
    <name evidence="9" type="ORF">KE626_24260</name>
</gene>
<feature type="transmembrane region" description="Helical" evidence="6">
    <location>
        <begin position="420"/>
        <end position="439"/>
    </location>
</feature>
<keyword evidence="5 6" id="KW-0472">Membrane</keyword>
<proteinExistence type="predicted"/>
<evidence type="ECO:0000259" key="7">
    <source>
        <dbReference type="Pfam" id="PF02687"/>
    </source>
</evidence>
<feature type="domain" description="ABC3 transporter permease C-terminal" evidence="7">
    <location>
        <begin position="283"/>
        <end position="398"/>
    </location>
</feature>
<feature type="transmembrane region" description="Helical" evidence="6">
    <location>
        <begin position="371"/>
        <end position="394"/>
    </location>
</feature>
<evidence type="ECO:0000256" key="6">
    <source>
        <dbReference type="SAM" id="Phobius"/>
    </source>
</evidence>
<feature type="transmembrane region" description="Helical" evidence="6">
    <location>
        <begin position="711"/>
        <end position="733"/>
    </location>
</feature>
<keyword evidence="2" id="KW-1003">Cell membrane</keyword>
<keyword evidence="10" id="KW-1185">Reference proteome</keyword>
<feature type="transmembrane region" description="Helical" evidence="6">
    <location>
        <begin position="745"/>
        <end position="765"/>
    </location>
</feature>
<feature type="transmembrane region" description="Helical" evidence="6">
    <location>
        <begin position="21"/>
        <end position="41"/>
    </location>
</feature>
<comment type="subcellular location">
    <subcellularLocation>
        <location evidence="1">Cell membrane</location>
        <topology evidence="1">Multi-pass membrane protein</topology>
    </subcellularLocation>
</comment>
<keyword evidence="4 6" id="KW-1133">Transmembrane helix</keyword>
<organism evidence="9 10">
    <name type="scientific">Chitinophaga hostae</name>
    <dbReference type="NCBI Taxonomy" id="2831022"/>
    <lineage>
        <taxon>Bacteria</taxon>
        <taxon>Pseudomonadati</taxon>
        <taxon>Bacteroidota</taxon>
        <taxon>Chitinophagia</taxon>
        <taxon>Chitinophagales</taxon>
        <taxon>Chitinophagaceae</taxon>
        <taxon>Chitinophaga</taxon>
    </lineage>
</organism>
<dbReference type="Proteomes" id="UP000676386">
    <property type="component" value="Unassembled WGS sequence"/>
</dbReference>
<dbReference type="PANTHER" id="PTHR30572:SF18">
    <property type="entry name" value="ABC-TYPE MACROLIDE FAMILY EXPORT SYSTEM PERMEASE COMPONENT 2"/>
    <property type="match status" value="1"/>
</dbReference>
<dbReference type="InterPro" id="IPR025857">
    <property type="entry name" value="MacB_PCD"/>
</dbReference>
<dbReference type="EMBL" id="JAGTXB010000014">
    <property type="protein sequence ID" value="MBS0030463.1"/>
    <property type="molecule type" value="Genomic_DNA"/>
</dbReference>
<comment type="caution">
    <text evidence="9">The sequence shown here is derived from an EMBL/GenBank/DDBJ whole genome shotgun (WGS) entry which is preliminary data.</text>
</comment>
<evidence type="ECO:0000313" key="10">
    <source>
        <dbReference type="Proteomes" id="UP000676386"/>
    </source>
</evidence>
<dbReference type="Pfam" id="PF02687">
    <property type="entry name" value="FtsX"/>
    <property type="match status" value="2"/>
</dbReference>
<feature type="domain" description="MacB-like periplasmic core" evidence="8">
    <location>
        <begin position="426"/>
        <end position="625"/>
    </location>
</feature>